<evidence type="ECO:0000313" key="3">
    <source>
        <dbReference type="EMBL" id="TLP72878.1"/>
    </source>
</evidence>
<sequence length="325" mass="35790">MQFNSLPGFQRPVSAQVLGTLTFGDTVDRDAARHILNIAREAGVNIIDTANGYADGDAERILGDLHAELDDCLICTKAGMPHPDAEGYPPLSPEGLQASIDGSLRRLRRESVDLFYLHKPDRQTPILETLQTVKNLMNQGQIRAWGVSNYSAWQIADLEATADKLGMPRAAVAQQLYNPLARRIEEEFVEFAATRNYHTMAYNLLAGGLLSGKYDFAQGPGPSGRFSSSKVASRYKNRYWKNQLFSGVSQLDRLAEESGLTLVELTLRWIISQPVTNSVLLGASRAQQLRGNLTALSKGPLPDDLIQACNDATEDLRGPMPSYNR</sequence>
<gene>
    <name evidence="3" type="ORF">FEF27_11175</name>
</gene>
<organism evidence="3 4">
    <name type="scientific">Nesterenkonia sphaerica</name>
    <dbReference type="NCBI Taxonomy" id="1804988"/>
    <lineage>
        <taxon>Bacteria</taxon>
        <taxon>Bacillati</taxon>
        <taxon>Actinomycetota</taxon>
        <taxon>Actinomycetes</taxon>
        <taxon>Micrococcales</taxon>
        <taxon>Micrococcaceae</taxon>
        <taxon>Nesterenkonia</taxon>
    </lineage>
</organism>
<dbReference type="PANTHER" id="PTHR43364">
    <property type="entry name" value="NADH-SPECIFIC METHYLGLYOXAL REDUCTASE-RELATED"/>
    <property type="match status" value="1"/>
</dbReference>
<protein>
    <submittedName>
        <fullName evidence="3">Aldo/keto reductase</fullName>
    </submittedName>
</protein>
<dbReference type="EMBL" id="VAWA01000018">
    <property type="protein sequence ID" value="TLP72878.1"/>
    <property type="molecule type" value="Genomic_DNA"/>
</dbReference>
<comment type="caution">
    <text evidence="3">The sequence shown here is derived from an EMBL/GenBank/DDBJ whole genome shotgun (WGS) entry which is preliminary data.</text>
</comment>
<dbReference type="GO" id="GO:0016491">
    <property type="term" value="F:oxidoreductase activity"/>
    <property type="evidence" value="ECO:0007669"/>
    <property type="project" value="UniProtKB-KW"/>
</dbReference>
<dbReference type="OrthoDB" id="9768793at2"/>
<dbReference type="InterPro" id="IPR023210">
    <property type="entry name" value="NADP_OxRdtase_dom"/>
</dbReference>
<dbReference type="Gene3D" id="3.20.20.100">
    <property type="entry name" value="NADP-dependent oxidoreductase domain"/>
    <property type="match status" value="1"/>
</dbReference>
<dbReference type="Pfam" id="PF00248">
    <property type="entry name" value="Aldo_ket_red"/>
    <property type="match status" value="1"/>
</dbReference>
<evidence type="ECO:0000313" key="4">
    <source>
        <dbReference type="Proteomes" id="UP000306544"/>
    </source>
</evidence>
<proteinExistence type="predicted"/>
<dbReference type="InterPro" id="IPR036812">
    <property type="entry name" value="NAD(P)_OxRdtase_dom_sf"/>
</dbReference>
<feature type="domain" description="NADP-dependent oxidoreductase" evidence="2">
    <location>
        <begin position="17"/>
        <end position="312"/>
    </location>
</feature>
<evidence type="ECO:0000259" key="2">
    <source>
        <dbReference type="Pfam" id="PF00248"/>
    </source>
</evidence>
<reference evidence="3 4" key="1">
    <citation type="submission" date="2019-05" db="EMBL/GenBank/DDBJ databases">
        <title>Nesterenkonia sp. GY239, isolated from the Southern Atlantic Ocean.</title>
        <authorList>
            <person name="Zhang G."/>
        </authorList>
    </citation>
    <scope>NUCLEOTIDE SEQUENCE [LARGE SCALE GENOMIC DNA]</scope>
    <source>
        <strain evidence="3 4">GY239</strain>
    </source>
</reference>
<dbReference type="GO" id="GO:0005829">
    <property type="term" value="C:cytosol"/>
    <property type="evidence" value="ECO:0007669"/>
    <property type="project" value="TreeGrafter"/>
</dbReference>
<dbReference type="InterPro" id="IPR050523">
    <property type="entry name" value="AKR_Detox_Biosynth"/>
</dbReference>
<dbReference type="Proteomes" id="UP000306544">
    <property type="component" value="Unassembled WGS sequence"/>
</dbReference>
<dbReference type="SUPFAM" id="SSF51430">
    <property type="entry name" value="NAD(P)-linked oxidoreductase"/>
    <property type="match status" value="1"/>
</dbReference>
<dbReference type="AlphaFoldDB" id="A0A5R9A2P4"/>
<accession>A0A5R9A2P4</accession>
<dbReference type="PANTHER" id="PTHR43364:SF4">
    <property type="entry name" value="NAD(P)-LINKED OXIDOREDUCTASE SUPERFAMILY PROTEIN"/>
    <property type="match status" value="1"/>
</dbReference>
<dbReference type="RefSeq" id="WP_138170968.1">
    <property type="nucleotide sequence ID" value="NZ_VAWA01000018.1"/>
</dbReference>
<keyword evidence="1" id="KW-0560">Oxidoreductase</keyword>
<keyword evidence="4" id="KW-1185">Reference proteome</keyword>
<name>A0A5R9A2P4_9MICC</name>
<evidence type="ECO:0000256" key="1">
    <source>
        <dbReference type="ARBA" id="ARBA00023002"/>
    </source>
</evidence>